<organism evidence="1 2">
    <name type="scientific">Datura stramonium</name>
    <name type="common">Jimsonweed</name>
    <name type="synonym">Common thornapple</name>
    <dbReference type="NCBI Taxonomy" id="4076"/>
    <lineage>
        <taxon>Eukaryota</taxon>
        <taxon>Viridiplantae</taxon>
        <taxon>Streptophyta</taxon>
        <taxon>Embryophyta</taxon>
        <taxon>Tracheophyta</taxon>
        <taxon>Spermatophyta</taxon>
        <taxon>Magnoliopsida</taxon>
        <taxon>eudicotyledons</taxon>
        <taxon>Gunneridae</taxon>
        <taxon>Pentapetalae</taxon>
        <taxon>asterids</taxon>
        <taxon>lamiids</taxon>
        <taxon>Solanales</taxon>
        <taxon>Solanaceae</taxon>
        <taxon>Solanoideae</taxon>
        <taxon>Datureae</taxon>
        <taxon>Datura</taxon>
    </lineage>
</organism>
<feature type="non-terminal residue" evidence="1">
    <location>
        <position position="57"/>
    </location>
</feature>
<dbReference type="EMBL" id="JACEIK010000229">
    <property type="protein sequence ID" value="MCD7452923.1"/>
    <property type="molecule type" value="Genomic_DNA"/>
</dbReference>
<reference evidence="1 2" key="1">
    <citation type="journal article" date="2021" name="BMC Genomics">
        <title>Datura genome reveals duplications of psychoactive alkaloid biosynthetic genes and high mutation rate following tissue culture.</title>
        <authorList>
            <person name="Rajewski A."/>
            <person name="Carter-House D."/>
            <person name="Stajich J."/>
            <person name="Litt A."/>
        </authorList>
    </citation>
    <scope>NUCLEOTIDE SEQUENCE [LARGE SCALE GENOMIC DNA]</scope>
    <source>
        <strain evidence="1">AR-01</strain>
    </source>
</reference>
<protein>
    <submittedName>
        <fullName evidence="1">Uncharacterized protein</fullName>
    </submittedName>
</protein>
<dbReference type="Proteomes" id="UP000823775">
    <property type="component" value="Unassembled WGS sequence"/>
</dbReference>
<proteinExistence type="predicted"/>
<name>A0ABS8S275_DATST</name>
<keyword evidence="2" id="KW-1185">Reference proteome</keyword>
<evidence type="ECO:0000313" key="1">
    <source>
        <dbReference type="EMBL" id="MCD7452923.1"/>
    </source>
</evidence>
<evidence type="ECO:0000313" key="2">
    <source>
        <dbReference type="Proteomes" id="UP000823775"/>
    </source>
</evidence>
<sequence>MNVRFDRTEECRLDIKIRAKVSQRLSNRRKRYVMGSLRLPVLWAKKASSALAGWWRK</sequence>
<accession>A0ABS8S275</accession>
<comment type="caution">
    <text evidence="1">The sequence shown here is derived from an EMBL/GenBank/DDBJ whole genome shotgun (WGS) entry which is preliminary data.</text>
</comment>
<gene>
    <name evidence="1" type="ORF">HAX54_018750</name>
</gene>